<organism evidence="1 2">
    <name type="scientific">Maribacter phage Colly_1</name>
    <dbReference type="NCBI Taxonomy" id="2745691"/>
    <lineage>
        <taxon>Viruses</taxon>
        <taxon>Duplodnaviria</taxon>
        <taxon>Heunggongvirae</taxon>
        <taxon>Uroviricota</taxon>
        <taxon>Caudoviricetes</taxon>
        <taxon>Molycolviridae</taxon>
        <taxon>Mollyvirus</taxon>
        <taxon>Mollyvirus colly</taxon>
    </lineage>
</organism>
<dbReference type="Proteomes" id="UP000693899">
    <property type="component" value="Segment"/>
</dbReference>
<gene>
    <name evidence="1" type="ORF">Colly1_112</name>
</gene>
<protein>
    <submittedName>
        <fullName evidence="1">Uncharacterized protein</fullName>
    </submittedName>
</protein>
<reference evidence="1" key="1">
    <citation type="submission" date="2020-07" db="EMBL/GenBank/DDBJ databases">
        <title>Highly diverse flavobacterial phages as mortality factor during North Sea spring blooms.</title>
        <authorList>
            <person name="Bartlau N."/>
            <person name="Wichels A."/>
            <person name="Krohne G."/>
            <person name="Adriaenssens E.M."/>
            <person name="Heins A."/>
            <person name="Fuchs B.M."/>
            <person name="Amann R."/>
            <person name="Moraru C."/>
        </authorList>
    </citation>
    <scope>NUCLEOTIDE SEQUENCE</scope>
</reference>
<keyword evidence="2" id="KW-1185">Reference proteome</keyword>
<accession>A0A8E4UXU1</accession>
<evidence type="ECO:0000313" key="2">
    <source>
        <dbReference type="Proteomes" id="UP000693899"/>
    </source>
</evidence>
<evidence type="ECO:0000313" key="1">
    <source>
        <dbReference type="EMBL" id="QQO97210.1"/>
    </source>
</evidence>
<name>A0A8E4UXU1_9CAUD</name>
<proteinExistence type="predicted"/>
<dbReference type="EMBL" id="MT732450">
    <property type="protein sequence ID" value="QQO97210.1"/>
    <property type="molecule type" value="Genomic_DNA"/>
</dbReference>
<sequence>MKIAIIGNTLPAIALAEILSRSDENEIHFFNTSYGFNFKAPSVSDITLEPLAEERFSRMYSGISYKEFNLRDTNKTDRFSWFKPATVSEVNLVTFNFKNIITSIFSKYRDYASINGLLVNKVESKHKTVMNVENIANSLAMRVNPNITYKTYNYFEDEVEFTYVFNFSIHNMDLAESEVDYLYEDEFEHNRIISNADFYYKGQLMSTLTDKVYSSSPTPTGKRVVRFKNRIYRASRHLSNEIYVGVHTLKAFPSYIYHIADFIYKGDIPKSRQSISNELFRNLNSKL</sequence>